<dbReference type="CDD" id="cd11614">
    <property type="entry name" value="SAF_CpaB_FlgA_like"/>
    <property type="match status" value="1"/>
</dbReference>
<feature type="region of interest" description="Disordered" evidence="1">
    <location>
        <begin position="1"/>
        <end position="23"/>
    </location>
</feature>
<evidence type="ECO:0000256" key="1">
    <source>
        <dbReference type="SAM" id="MobiDB-lite"/>
    </source>
</evidence>
<evidence type="ECO:0000313" key="4">
    <source>
        <dbReference type="Proteomes" id="UP001331936"/>
    </source>
</evidence>
<proteinExistence type="predicted"/>
<feature type="compositionally biased region" description="Low complexity" evidence="1">
    <location>
        <begin position="9"/>
        <end position="23"/>
    </location>
</feature>
<feature type="domain" description="SAF" evidence="2">
    <location>
        <begin position="74"/>
        <end position="136"/>
    </location>
</feature>
<dbReference type="SMART" id="SM00858">
    <property type="entry name" value="SAF"/>
    <property type="match status" value="1"/>
</dbReference>
<gene>
    <name evidence="3" type="ORF">Q8814_05605</name>
</gene>
<dbReference type="RefSeq" id="WP_330151031.1">
    <property type="nucleotide sequence ID" value="NZ_JAUZMZ010000019.1"/>
</dbReference>
<dbReference type="Proteomes" id="UP001331936">
    <property type="component" value="Unassembled WGS sequence"/>
</dbReference>
<dbReference type="Gene3D" id="3.90.1210.10">
    <property type="entry name" value="Antifreeze-like/N-acetylneuraminic acid synthase C-terminal domain"/>
    <property type="match status" value="1"/>
</dbReference>
<protein>
    <submittedName>
        <fullName evidence="3">SAF domain-containing protein</fullName>
    </submittedName>
</protein>
<dbReference type="EMBL" id="JAUZMZ010000019">
    <property type="protein sequence ID" value="MEE2031594.1"/>
    <property type="molecule type" value="Genomic_DNA"/>
</dbReference>
<dbReference type="Pfam" id="PF08666">
    <property type="entry name" value="SAF"/>
    <property type="match status" value="1"/>
</dbReference>
<name>A0ABU7JNH9_9NOCA</name>
<keyword evidence="4" id="KW-1185">Reference proteome</keyword>
<accession>A0ABU7JNH9</accession>
<dbReference type="InterPro" id="IPR013974">
    <property type="entry name" value="SAF"/>
</dbReference>
<sequence length="240" mass="24455">MPVGPSSFLRLRPPAPRGARSASANLHPSLADRAVEFMRPGWARTVAARRAAAGALVVLAVVLAIRDDPGAERASVVVAVRDLSPGHALTADDVVVADREAATVPAGTLTNVSDAVGHTLAGPVPAGEGLVDTRILGPRLAAAATGLPDARVVPIRLADAGVGDLLREGDRVDVLTVAGESTTAMPDAHVLARGAVVVLAEHSTTGREQRERVVLVALEPEQATAVAAASLVNALTVTLH</sequence>
<reference evidence="3 4" key="1">
    <citation type="submission" date="2023-08" db="EMBL/GenBank/DDBJ databases">
        <authorList>
            <person name="Girao M."/>
            <person name="Carvalho M.F."/>
        </authorList>
    </citation>
    <scope>NUCLEOTIDE SEQUENCE [LARGE SCALE GENOMIC DNA]</scope>
    <source>
        <strain evidence="3 4">CC-R104</strain>
    </source>
</reference>
<comment type="caution">
    <text evidence="3">The sequence shown here is derived from an EMBL/GenBank/DDBJ whole genome shotgun (WGS) entry which is preliminary data.</text>
</comment>
<organism evidence="3 4">
    <name type="scientific">Rhodococcus chondri</name>
    <dbReference type="NCBI Taxonomy" id="3065941"/>
    <lineage>
        <taxon>Bacteria</taxon>
        <taxon>Bacillati</taxon>
        <taxon>Actinomycetota</taxon>
        <taxon>Actinomycetes</taxon>
        <taxon>Mycobacteriales</taxon>
        <taxon>Nocardiaceae</taxon>
        <taxon>Rhodococcus</taxon>
    </lineage>
</organism>
<evidence type="ECO:0000313" key="3">
    <source>
        <dbReference type="EMBL" id="MEE2031594.1"/>
    </source>
</evidence>
<evidence type="ECO:0000259" key="2">
    <source>
        <dbReference type="SMART" id="SM00858"/>
    </source>
</evidence>